<name>A0A8F5BRK9_SACSH</name>
<evidence type="ECO:0000313" key="3">
    <source>
        <dbReference type="Proteomes" id="UP000694018"/>
    </source>
</evidence>
<dbReference type="EC" id="2.5.1.17" evidence="2"/>
<feature type="domain" description="Cobalamin adenosyltransferase-like" evidence="1">
    <location>
        <begin position="5"/>
        <end position="159"/>
    </location>
</feature>
<dbReference type="EMBL" id="CP077717">
    <property type="protein sequence ID" value="QXJ30168.1"/>
    <property type="molecule type" value="Genomic_DNA"/>
</dbReference>
<evidence type="ECO:0000313" key="2">
    <source>
        <dbReference type="EMBL" id="QXJ30168.1"/>
    </source>
</evidence>
<evidence type="ECO:0000259" key="1">
    <source>
        <dbReference type="Pfam" id="PF01923"/>
    </source>
</evidence>
<accession>A0A8F5BRK9</accession>
<dbReference type="PANTHER" id="PTHR12213:SF0">
    <property type="entry name" value="CORRINOID ADENOSYLTRANSFERASE MMAB"/>
    <property type="match status" value="1"/>
</dbReference>
<keyword evidence="2" id="KW-0808">Transferase</keyword>
<dbReference type="RefSeq" id="WP_218266530.1">
    <property type="nucleotide sequence ID" value="NZ_CP077717.1"/>
</dbReference>
<dbReference type="PANTHER" id="PTHR12213">
    <property type="entry name" value="CORRINOID ADENOSYLTRANSFERASE"/>
    <property type="match status" value="1"/>
</dbReference>
<dbReference type="GO" id="GO:0008817">
    <property type="term" value="F:corrinoid adenosyltransferase activity"/>
    <property type="evidence" value="ECO:0007669"/>
    <property type="project" value="UniProtKB-EC"/>
</dbReference>
<dbReference type="AlphaFoldDB" id="A0A8F5BRK9"/>
<sequence length="172" mass="19688">MTIWYTGTGDKGKTKLPSVGEIWKDDDIVNAIGDLDELNASLGVISSLYPQLREIIVRVQSDIFSLSSEIAGFNLNFEEDKVKWIEEEINNFSKGLPELRNFILPGGHIASSFLHLARTVCRRSERSVVKLLKRNRAKDVHVKYLNRLSSLLFVLALYVNKQENVQEIIWKR</sequence>
<dbReference type="Pfam" id="PF01923">
    <property type="entry name" value="Cob_adeno_trans"/>
    <property type="match status" value="1"/>
</dbReference>
<gene>
    <name evidence="2" type="ORF">J5U23_03063</name>
</gene>
<dbReference type="KEGG" id="sshi:J5U23_03063"/>
<proteinExistence type="predicted"/>
<dbReference type="InterPro" id="IPR016030">
    <property type="entry name" value="CblAdoTrfase-like"/>
</dbReference>
<dbReference type="GeneID" id="65564536"/>
<dbReference type="OrthoDB" id="4665at2157"/>
<dbReference type="InterPro" id="IPR029499">
    <property type="entry name" value="PduO-typ"/>
</dbReference>
<organism evidence="2 3">
    <name type="scientific">Saccharolobus shibatae (strain ATCC 51178 / DSM 5389 / JCM 8931 / NBRC 15437 / B12)</name>
    <name type="common">Sulfolobus shibatae</name>
    <dbReference type="NCBI Taxonomy" id="523848"/>
    <lineage>
        <taxon>Archaea</taxon>
        <taxon>Thermoproteota</taxon>
        <taxon>Thermoprotei</taxon>
        <taxon>Sulfolobales</taxon>
        <taxon>Sulfolobaceae</taxon>
        <taxon>Saccharolobus</taxon>
    </lineage>
</organism>
<protein>
    <submittedName>
        <fullName evidence="2">ATP:Cob(I)alamin adenosyltransferase</fullName>
        <ecNumber evidence="2">2.5.1.17</ecNumber>
    </submittedName>
</protein>
<dbReference type="Proteomes" id="UP000694018">
    <property type="component" value="Chromosome"/>
</dbReference>
<reference evidence="2" key="1">
    <citation type="journal article" date="2021" name="Environ. Microbiol.">
        <title>New insights into the diversity and evolution of the archaeal mobilome from three complete genomes of Saccharolobus shibatae.</title>
        <authorList>
            <person name="Medvedeva S."/>
            <person name="Brandt D."/>
            <person name="Cvirkaite-Krupovic V."/>
            <person name="Liu Y."/>
            <person name="Severinov K."/>
            <person name="Ishino S."/>
            <person name="Ishino Y."/>
            <person name="Prangishvili D."/>
            <person name="Kalinowski J."/>
            <person name="Krupovic M."/>
        </authorList>
    </citation>
    <scope>NUCLEOTIDE SEQUENCE</scope>
    <source>
        <strain evidence="2">B12</strain>
    </source>
</reference>
<dbReference type="NCBIfam" id="TIGR00636">
    <property type="entry name" value="PduO_Nterm"/>
    <property type="match status" value="1"/>
</dbReference>